<accession>A0A8H6Z7Z4</accession>
<evidence type="ECO:0000256" key="1">
    <source>
        <dbReference type="SAM" id="MobiDB-lite"/>
    </source>
</evidence>
<comment type="caution">
    <text evidence="2">The sequence shown here is derived from an EMBL/GenBank/DDBJ whole genome shotgun (WGS) entry which is preliminary data.</text>
</comment>
<dbReference type="EMBL" id="JACAZH010000002">
    <property type="protein sequence ID" value="KAF7374220.1"/>
    <property type="molecule type" value="Genomic_DNA"/>
</dbReference>
<gene>
    <name evidence="2" type="ORF">MSAN_00304400</name>
</gene>
<feature type="region of interest" description="Disordered" evidence="1">
    <location>
        <begin position="1"/>
        <end position="41"/>
    </location>
</feature>
<sequence>MFRGPRQGRKKVKIVKISGGTGGSGGRGGTNGGSGGAGEGPRVKILSARTVKNYSATPAVPSGFRTIPLGDIDLQQEIHSDRCTGVVSLRKLHSAKVLVGRERLDVTVALYQGDGAEQDW</sequence>
<dbReference type="OrthoDB" id="3065426at2759"/>
<evidence type="ECO:0000313" key="3">
    <source>
        <dbReference type="Proteomes" id="UP000623467"/>
    </source>
</evidence>
<organism evidence="2 3">
    <name type="scientific">Mycena sanguinolenta</name>
    <dbReference type="NCBI Taxonomy" id="230812"/>
    <lineage>
        <taxon>Eukaryota</taxon>
        <taxon>Fungi</taxon>
        <taxon>Dikarya</taxon>
        <taxon>Basidiomycota</taxon>
        <taxon>Agaricomycotina</taxon>
        <taxon>Agaricomycetes</taxon>
        <taxon>Agaricomycetidae</taxon>
        <taxon>Agaricales</taxon>
        <taxon>Marasmiineae</taxon>
        <taxon>Mycenaceae</taxon>
        <taxon>Mycena</taxon>
    </lineage>
</organism>
<name>A0A8H6Z7Z4_9AGAR</name>
<keyword evidence="3" id="KW-1185">Reference proteome</keyword>
<dbReference type="AlphaFoldDB" id="A0A8H6Z7Z4"/>
<proteinExistence type="predicted"/>
<dbReference type="Proteomes" id="UP000623467">
    <property type="component" value="Unassembled WGS sequence"/>
</dbReference>
<protein>
    <submittedName>
        <fullName evidence="2">Uncharacterized protein</fullName>
    </submittedName>
</protein>
<feature type="compositionally biased region" description="Basic residues" evidence="1">
    <location>
        <begin position="1"/>
        <end position="14"/>
    </location>
</feature>
<evidence type="ECO:0000313" key="2">
    <source>
        <dbReference type="EMBL" id="KAF7374220.1"/>
    </source>
</evidence>
<feature type="compositionally biased region" description="Gly residues" evidence="1">
    <location>
        <begin position="19"/>
        <end position="39"/>
    </location>
</feature>
<reference evidence="2" key="1">
    <citation type="submission" date="2020-05" db="EMBL/GenBank/DDBJ databases">
        <title>Mycena genomes resolve the evolution of fungal bioluminescence.</title>
        <authorList>
            <person name="Tsai I.J."/>
        </authorList>
    </citation>
    <scope>NUCLEOTIDE SEQUENCE</scope>
    <source>
        <strain evidence="2">160909Yilan</strain>
    </source>
</reference>